<protein>
    <submittedName>
        <fullName evidence="1">21750_t:CDS:1</fullName>
    </submittedName>
</protein>
<gene>
    <name evidence="1" type="ORF">GMARGA_LOCUS2598</name>
</gene>
<accession>A0ABM8W2N5</accession>
<keyword evidence="2" id="KW-1185">Reference proteome</keyword>
<reference evidence="1 2" key="1">
    <citation type="submission" date="2021-06" db="EMBL/GenBank/DDBJ databases">
        <authorList>
            <person name="Kallberg Y."/>
            <person name="Tangrot J."/>
            <person name="Rosling A."/>
        </authorList>
    </citation>
    <scope>NUCLEOTIDE SEQUENCE [LARGE SCALE GENOMIC DNA]</scope>
    <source>
        <strain evidence="1 2">120-4 pot B 10/14</strain>
    </source>
</reference>
<evidence type="ECO:0000313" key="1">
    <source>
        <dbReference type="EMBL" id="CAG8509256.1"/>
    </source>
</evidence>
<evidence type="ECO:0000313" key="2">
    <source>
        <dbReference type="Proteomes" id="UP000789901"/>
    </source>
</evidence>
<organism evidence="1 2">
    <name type="scientific">Gigaspora margarita</name>
    <dbReference type="NCBI Taxonomy" id="4874"/>
    <lineage>
        <taxon>Eukaryota</taxon>
        <taxon>Fungi</taxon>
        <taxon>Fungi incertae sedis</taxon>
        <taxon>Mucoromycota</taxon>
        <taxon>Glomeromycotina</taxon>
        <taxon>Glomeromycetes</taxon>
        <taxon>Diversisporales</taxon>
        <taxon>Gigasporaceae</taxon>
        <taxon>Gigaspora</taxon>
    </lineage>
</organism>
<sequence>MNVPVGIIETGRSLRLDLEDQAETSPNLLEVHQSQVADLRCSFIGKAIQCLPITIPQHLPPRHNIFHSQSLKR</sequence>
<comment type="caution">
    <text evidence="1">The sequence shown here is derived from an EMBL/GenBank/DDBJ whole genome shotgun (WGS) entry which is preliminary data.</text>
</comment>
<dbReference type="Proteomes" id="UP000789901">
    <property type="component" value="Unassembled WGS sequence"/>
</dbReference>
<proteinExistence type="predicted"/>
<name>A0ABM8W2N5_GIGMA</name>
<dbReference type="EMBL" id="CAJVQB010000833">
    <property type="protein sequence ID" value="CAG8509256.1"/>
    <property type="molecule type" value="Genomic_DNA"/>
</dbReference>